<dbReference type="AlphaFoldDB" id="A0A160MC94"/>
<gene>
    <name evidence="1" type="ORF">A361_15700</name>
</gene>
<dbReference type="eggNOG" id="ENOG5033647">
    <property type="taxonomic scope" value="Bacteria"/>
</dbReference>
<organism evidence="1 2">
    <name type="scientific">Cytobacillus oceanisediminis 2691</name>
    <dbReference type="NCBI Taxonomy" id="1196031"/>
    <lineage>
        <taxon>Bacteria</taxon>
        <taxon>Bacillati</taxon>
        <taxon>Bacillota</taxon>
        <taxon>Bacilli</taxon>
        <taxon>Bacillales</taxon>
        <taxon>Bacillaceae</taxon>
        <taxon>Cytobacillus</taxon>
    </lineage>
</organism>
<name>A0A160MC94_9BACI</name>
<dbReference type="EMBL" id="CP015506">
    <property type="protein sequence ID" value="AND40530.1"/>
    <property type="molecule type" value="Genomic_DNA"/>
</dbReference>
<protein>
    <submittedName>
        <fullName evidence="1">Uncharacterized protein</fullName>
    </submittedName>
</protein>
<reference evidence="1 2" key="1">
    <citation type="submission" date="2016-04" db="EMBL/GenBank/DDBJ databases">
        <title>Complete genome sequence of Bacillus oceanisediminis strain 2691.</title>
        <authorList>
            <person name="Jeong H."/>
            <person name="Kim H.J."/>
            <person name="Lee D.-W."/>
        </authorList>
    </citation>
    <scope>NUCLEOTIDE SEQUENCE [LARGE SCALE GENOMIC DNA]</scope>
    <source>
        <strain evidence="1 2">2691</strain>
    </source>
</reference>
<evidence type="ECO:0000313" key="2">
    <source>
        <dbReference type="Proteomes" id="UP000077856"/>
    </source>
</evidence>
<evidence type="ECO:0000313" key="1">
    <source>
        <dbReference type="EMBL" id="AND40530.1"/>
    </source>
</evidence>
<dbReference type="Proteomes" id="UP000077856">
    <property type="component" value="Chromosome"/>
</dbReference>
<dbReference type="RefSeq" id="WP_026041730.1">
    <property type="nucleotide sequence ID" value="NZ_CP015506.1"/>
</dbReference>
<accession>A0A160MC94</accession>
<dbReference type="KEGG" id="bon:A361_15700"/>
<sequence length="87" mass="10258">MFVKGNIIAGEFDSAINEFSLQKVMNFETESVLNEDQLNNIYHYLKKHQHEEDGQIITLYDQMLVRLARNEVNQLIVDLEKVMSLYH</sequence>
<proteinExistence type="predicted"/>